<proteinExistence type="inferred from homology"/>
<dbReference type="PROSITE" id="PS00687">
    <property type="entry name" value="ALDEHYDE_DEHYDR_GLU"/>
    <property type="match status" value="1"/>
</dbReference>
<organism evidence="13 14">
    <name type="scientific">Edaphobacter modestus</name>
    <dbReference type="NCBI Taxonomy" id="388466"/>
    <lineage>
        <taxon>Bacteria</taxon>
        <taxon>Pseudomonadati</taxon>
        <taxon>Acidobacteriota</taxon>
        <taxon>Terriglobia</taxon>
        <taxon>Terriglobales</taxon>
        <taxon>Acidobacteriaceae</taxon>
        <taxon>Edaphobacter</taxon>
    </lineage>
</organism>
<dbReference type="RefSeq" id="WP_130424456.1">
    <property type="nucleotide sequence ID" value="NZ_SHKW01000003.1"/>
</dbReference>
<dbReference type="InterPro" id="IPR016162">
    <property type="entry name" value="Ald_DH_N"/>
</dbReference>
<feature type="active site" evidence="9">
    <location>
        <position position="277"/>
    </location>
</feature>
<keyword evidence="14" id="KW-1185">Reference proteome</keyword>
<dbReference type="PANTHER" id="PTHR42986:SF1">
    <property type="entry name" value="BENZALDEHYDE DEHYDROGENASE YFMT"/>
    <property type="match status" value="1"/>
</dbReference>
<evidence type="ECO:0000313" key="14">
    <source>
        <dbReference type="Proteomes" id="UP000292958"/>
    </source>
</evidence>
<dbReference type="InterPro" id="IPR029510">
    <property type="entry name" value="Ald_DH_CS_GLU"/>
</dbReference>
<dbReference type="InterPro" id="IPR016161">
    <property type="entry name" value="Ald_DH/histidinol_DH"/>
</dbReference>
<dbReference type="GO" id="GO:0018485">
    <property type="term" value="F:salicylaldehyde dehydrogenase (NAD+) activity"/>
    <property type="evidence" value="ECO:0007669"/>
    <property type="project" value="UniProtKB-EC"/>
</dbReference>
<dbReference type="FunFam" id="3.40.309.10:FF:000010">
    <property type="entry name" value="Gamma-aminobutyraldehyde dehydrogenase"/>
    <property type="match status" value="1"/>
</dbReference>
<evidence type="ECO:0000256" key="7">
    <source>
        <dbReference type="ARBA" id="ARBA00066992"/>
    </source>
</evidence>
<feature type="domain" description="Aldehyde dehydrogenase" evidence="12">
    <location>
        <begin position="41"/>
        <end position="497"/>
    </location>
</feature>
<dbReference type="Gene3D" id="3.40.605.10">
    <property type="entry name" value="Aldehyde Dehydrogenase, Chain A, domain 1"/>
    <property type="match status" value="1"/>
</dbReference>
<feature type="region of interest" description="Disordered" evidence="11">
    <location>
        <begin position="1"/>
        <end position="24"/>
    </location>
</feature>
<dbReference type="SUPFAM" id="SSF53720">
    <property type="entry name" value="ALDH-like"/>
    <property type="match status" value="1"/>
</dbReference>
<dbReference type="OrthoDB" id="9762913at2"/>
<gene>
    <name evidence="13" type="ORF">BDD14_5974</name>
</gene>
<evidence type="ECO:0000256" key="4">
    <source>
        <dbReference type="ARBA" id="ARBA00023027"/>
    </source>
</evidence>
<evidence type="ECO:0000256" key="2">
    <source>
        <dbReference type="ARBA" id="ARBA00022797"/>
    </source>
</evidence>
<keyword evidence="3 10" id="KW-0560">Oxidoreductase</keyword>
<dbReference type="InterPro" id="IPR016163">
    <property type="entry name" value="Ald_DH_C"/>
</dbReference>
<keyword evidence="4" id="KW-0520">NAD</keyword>
<accession>A0A4Q7YEQ0</accession>
<dbReference type="FunFam" id="3.40.605.10:FF:000007">
    <property type="entry name" value="NAD/NADP-dependent betaine aldehyde dehydrogenase"/>
    <property type="match status" value="1"/>
</dbReference>
<dbReference type="AlphaFoldDB" id="A0A4Q7YEQ0"/>
<dbReference type="EMBL" id="SHKW01000003">
    <property type="protein sequence ID" value="RZU35214.1"/>
    <property type="molecule type" value="Genomic_DNA"/>
</dbReference>
<evidence type="ECO:0000256" key="5">
    <source>
        <dbReference type="ARBA" id="ARBA00035632"/>
    </source>
</evidence>
<evidence type="ECO:0000256" key="6">
    <source>
        <dbReference type="ARBA" id="ARBA00050596"/>
    </source>
</evidence>
<evidence type="ECO:0000256" key="1">
    <source>
        <dbReference type="ARBA" id="ARBA00009986"/>
    </source>
</evidence>
<dbReference type="Proteomes" id="UP000292958">
    <property type="component" value="Unassembled WGS sequence"/>
</dbReference>
<comment type="caution">
    <text evidence="13">The sequence shown here is derived from an EMBL/GenBank/DDBJ whole genome shotgun (WGS) entry which is preliminary data.</text>
</comment>
<keyword evidence="2" id="KW-0058">Aromatic hydrocarbons catabolism</keyword>
<evidence type="ECO:0000256" key="10">
    <source>
        <dbReference type="RuleBase" id="RU003345"/>
    </source>
</evidence>
<evidence type="ECO:0000313" key="13">
    <source>
        <dbReference type="EMBL" id="RZU35214.1"/>
    </source>
</evidence>
<evidence type="ECO:0000256" key="9">
    <source>
        <dbReference type="PROSITE-ProRule" id="PRU10007"/>
    </source>
</evidence>
<evidence type="ECO:0000256" key="8">
    <source>
        <dbReference type="ARBA" id="ARBA00070319"/>
    </source>
</evidence>
<evidence type="ECO:0000259" key="12">
    <source>
        <dbReference type="Pfam" id="PF00171"/>
    </source>
</evidence>
<reference evidence="13 14" key="1">
    <citation type="submission" date="2019-02" db="EMBL/GenBank/DDBJ databases">
        <title>Genomic Encyclopedia of Archaeal and Bacterial Type Strains, Phase II (KMG-II): from individual species to whole genera.</title>
        <authorList>
            <person name="Goeker M."/>
        </authorList>
    </citation>
    <scope>NUCLEOTIDE SEQUENCE [LARGE SCALE GENOMIC DNA]</scope>
    <source>
        <strain evidence="13 14">DSM 18101</strain>
    </source>
</reference>
<comment type="pathway">
    <text evidence="5">Aromatic compound metabolism; naphthalene degradation.</text>
</comment>
<protein>
    <recommendedName>
        <fullName evidence="8">Salicylaldehyde dehydrogenase</fullName>
        <ecNumber evidence="7">1.2.1.65</ecNumber>
    </recommendedName>
</protein>
<dbReference type="InterPro" id="IPR015590">
    <property type="entry name" value="Aldehyde_DH_dom"/>
</dbReference>
<dbReference type="Pfam" id="PF00171">
    <property type="entry name" value="Aldedh"/>
    <property type="match status" value="1"/>
</dbReference>
<dbReference type="EC" id="1.2.1.65" evidence="7"/>
<evidence type="ECO:0000256" key="3">
    <source>
        <dbReference type="ARBA" id="ARBA00023002"/>
    </source>
</evidence>
<comment type="similarity">
    <text evidence="1 10">Belongs to the aldehyde dehydrogenase family.</text>
</comment>
<sequence>MTAVSSAPNATQSQKDTSYSSTPTRYSGFDGQYISGVWRHGKEGSKEIDTDPYTGQTLTEIVQADTNDLDEAYKAAAKAQLSWAARLPAERAAVMLRSATIMEQRHDEIIDWLVKESGSTLVKAEIEWQFLHSITIEAASFPHRIEGKILPLDEQGKESRAYKQPLGVIGVISPWNFPLYLSHRSIGPALALGNGVVVKPAEDTPVTGGLLIAKIYEEAGLPPGLLNIVIGPIEQIGDAFTLHPIPKLISFTGSTRVGRHIGVLAMSGPAMKRVALELGGNAPSVILDDADIDHAVRSTVIGRFLHQGQICMSTNRIIVDAKIHDEFVDRFAAHVKSLKYGDPSDPSVSIGPVINQKQMKSHLAHIAGAKAAGAKQLVGGEPQGQVLPPHVFVDVRNEMQVAQEETFGPIAPIIKVHGEEEALRVANDTEFGLASAVFTRDRERGVRFALGIQAGMTHVNDSSVDDAPTGPFGGEKNSGLGRFGGDWIINEFTRDHWITVRHEKGNYPF</sequence>
<dbReference type="PANTHER" id="PTHR42986">
    <property type="entry name" value="BENZALDEHYDE DEHYDROGENASE YFMT"/>
    <property type="match status" value="1"/>
</dbReference>
<evidence type="ECO:0000256" key="11">
    <source>
        <dbReference type="SAM" id="MobiDB-lite"/>
    </source>
</evidence>
<dbReference type="Gene3D" id="3.40.309.10">
    <property type="entry name" value="Aldehyde Dehydrogenase, Chain A, domain 2"/>
    <property type="match status" value="1"/>
</dbReference>
<comment type="catalytic activity">
    <reaction evidence="6">
        <text>salicylaldehyde + NAD(+) + H2O = salicylate + NADH + 2 H(+)</text>
        <dbReference type="Rhea" id="RHEA:18537"/>
        <dbReference type="ChEBI" id="CHEBI:15377"/>
        <dbReference type="ChEBI" id="CHEBI:15378"/>
        <dbReference type="ChEBI" id="CHEBI:16008"/>
        <dbReference type="ChEBI" id="CHEBI:30762"/>
        <dbReference type="ChEBI" id="CHEBI:57540"/>
        <dbReference type="ChEBI" id="CHEBI:57945"/>
        <dbReference type="EC" id="1.2.1.65"/>
    </reaction>
</comment>
<name>A0A4Q7YEQ0_9BACT</name>